<dbReference type="EMBL" id="JADBEL010000067">
    <property type="protein sequence ID" value="MBE1557200.1"/>
    <property type="molecule type" value="Genomic_DNA"/>
</dbReference>
<reference evidence="1" key="1">
    <citation type="submission" date="2020-10" db="EMBL/GenBank/DDBJ databases">
        <title>Genomic Encyclopedia of Type Strains, Phase IV (KMG-IV): sequencing the most valuable type-strain genomes for metagenomic binning, comparative biology and taxonomic classification.</title>
        <authorList>
            <person name="Goeker M."/>
        </authorList>
    </citation>
    <scope>NUCLEOTIDE SEQUENCE</scope>
    <source>
        <strain evidence="1">DSM 13886</strain>
    </source>
</reference>
<protein>
    <submittedName>
        <fullName evidence="1">Uncharacterized protein</fullName>
    </submittedName>
</protein>
<name>A0A927MMS8_9BACL</name>
<dbReference type="AlphaFoldDB" id="A0A927MMS8"/>
<dbReference type="RefSeq" id="WP_192600776.1">
    <property type="nucleotide sequence ID" value="NZ_JADBEL010000067.1"/>
</dbReference>
<organism evidence="1 2">
    <name type="scientific">Sporosarcina limicola</name>
    <dbReference type="NCBI Taxonomy" id="34101"/>
    <lineage>
        <taxon>Bacteria</taxon>
        <taxon>Bacillati</taxon>
        <taxon>Bacillota</taxon>
        <taxon>Bacilli</taxon>
        <taxon>Bacillales</taxon>
        <taxon>Caryophanaceae</taxon>
        <taxon>Sporosarcina</taxon>
    </lineage>
</organism>
<sequence>MTYCFAWKSNNEIYIVADSLTSSENSDLEIEADYSSMGEKYGEYNSHFITESNTKIYVKENFVIAFSGYVDTYEEIKRNLNLMVGHLPYDQIISYLQEIISEAEVILAVKQKDNNKLFVVNKKEFKEIKDYISIGSDRTIADLDDLMKGFSNTFPHFKEENIDDEPRKKISAATAYLQMLSLKNIFLEFGVGGTVCGICIYDNKVEWNDDLLYFFYDENFENKKLINMIITQLSHPIKQPNQLTALAL</sequence>
<dbReference type="Proteomes" id="UP000658225">
    <property type="component" value="Unassembled WGS sequence"/>
</dbReference>
<proteinExistence type="predicted"/>
<evidence type="ECO:0000313" key="2">
    <source>
        <dbReference type="Proteomes" id="UP000658225"/>
    </source>
</evidence>
<comment type="caution">
    <text evidence="1">The sequence shown here is derived from an EMBL/GenBank/DDBJ whole genome shotgun (WGS) entry which is preliminary data.</text>
</comment>
<accession>A0A927MMS8</accession>
<keyword evidence="2" id="KW-1185">Reference proteome</keyword>
<gene>
    <name evidence="1" type="ORF">H4683_004339</name>
</gene>
<evidence type="ECO:0000313" key="1">
    <source>
        <dbReference type="EMBL" id="MBE1557200.1"/>
    </source>
</evidence>